<accession>A0A812WC93</accession>
<evidence type="ECO:0000256" key="1">
    <source>
        <dbReference type="SAM" id="MobiDB-lite"/>
    </source>
</evidence>
<proteinExistence type="predicted"/>
<dbReference type="Proteomes" id="UP000649617">
    <property type="component" value="Unassembled WGS sequence"/>
</dbReference>
<organism evidence="2 3">
    <name type="scientific">Symbiodinium pilosum</name>
    <name type="common">Dinoflagellate</name>
    <dbReference type="NCBI Taxonomy" id="2952"/>
    <lineage>
        <taxon>Eukaryota</taxon>
        <taxon>Sar</taxon>
        <taxon>Alveolata</taxon>
        <taxon>Dinophyceae</taxon>
        <taxon>Suessiales</taxon>
        <taxon>Symbiodiniaceae</taxon>
        <taxon>Symbiodinium</taxon>
    </lineage>
</organism>
<dbReference type="OrthoDB" id="421159at2759"/>
<keyword evidence="3" id="KW-1185">Reference proteome</keyword>
<dbReference type="AlphaFoldDB" id="A0A812WC93"/>
<reference evidence="2" key="1">
    <citation type="submission" date="2021-02" db="EMBL/GenBank/DDBJ databases">
        <authorList>
            <person name="Dougan E. K."/>
            <person name="Rhodes N."/>
            <person name="Thang M."/>
            <person name="Chan C."/>
        </authorList>
    </citation>
    <scope>NUCLEOTIDE SEQUENCE</scope>
</reference>
<evidence type="ECO:0000313" key="3">
    <source>
        <dbReference type="Proteomes" id="UP000649617"/>
    </source>
</evidence>
<comment type="caution">
    <text evidence="2">The sequence shown here is derived from an EMBL/GenBank/DDBJ whole genome shotgun (WGS) entry which is preliminary data.</text>
</comment>
<dbReference type="EMBL" id="CAJNIZ010043793">
    <property type="protein sequence ID" value="CAE7668996.1"/>
    <property type="molecule type" value="Genomic_DNA"/>
</dbReference>
<name>A0A812WC93_SYMPI</name>
<feature type="region of interest" description="Disordered" evidence="1">
    <location>
        <begin position="393"/>
        <end position="421"/>
    </location>
</feature>
<sequence length="421" mass="47039">MRNVMKLRDWLQTNAQEWAILVDVVQDPADLLELCESQGLSIVSHVVSILDPFIAYPWGAARHPLLLSRTARGWVNAAFVQDNVMKNSPSKGLQEHRELGALLLREMTSSRGGEQVSMRPLTGDIIQGALAQSCSSPFARFLSRPYQGMSSPHRELFQPQARLWKHFVPSQNLVLDFEILQKLCMECLHQAAEEFILPPEGSFHGHSVWHGLFCVEAKARGVTSGISFWAQASPDLRKAAMEMETSPAKGMVLTPKGELRPPQHWQEPLASALGVVFWWCLPSQAMPAINEKASAAVAEVARCVLQPPVEDTAWDINAVPPGLRAEIEEEVRLEGPPDGYYFDGVRYINQEDCAVSMEHPNFMSRLSCVVQNHNDEQMARRRLIQEVMEMPLFSTSRQPPSPVRPPGHGKRPMRGYKGAPA</sequence>
<evidence type="ECO:0000313" key="2">
    <source>
        <dbReference type="EMBL" id="CAE7668996.1"/>
    </source>
</evidence>
<gene>
    <name evidence="2" type="ORF">SPIL2461_LOCUS18397</name>
</gene>
<protein>
    <submittedName>
        <fullName evidence="2">Uncharacterized protein</fullName>
    </submittedName>
</protein>